<feature type="region of interest" description="Disordered" evidence="1">
    <location>
        <begin position="1"/>
        <end position="68"/>
    </location>
</feature>
<feature type="compositionally biased region" description="Basic and acidic residues" evidence="1">
    <location>
        <begin position="133"/>
        <end position="151"/>
    </location>
</feature>
<protein>
    <submittedName>
        <fullName evidence="2">Uncharacterized protein</fullName>
    </submittedName>
</protein>
<dbReference type="EMBL" id="CP015060">
    <property type="protein sequence ID" value="QGN17942.1"/>
    <property type="molecule type" value="Genomic_DNA"/>
</dbReference>
<evidence type="ECO:0000256" key="1">
    <source>
        <dbReference type="SAM" id="MobiDB-lite"/>
    </source>
</evidence>
<accession>A0ABX6F0Q1</accession>
<evidence type="ECO:0000313" key="3">
    <source>
        <dbReference type="Proteomes" id="UP000422736"/>
    </source>
</evidence>
<dbReference type="Proteomes" id="UP000422736">
    <property type="component" value="Chromosome 8"/>
</dbReference>
<reference evidence="2 3" key="1">
    <citation type="submission" date="2016-03" db="EMBL/GenBank/DDBJ databases">
        <title>How can Kluyveromyces marxianus grow so fast - potential evolutionary course in Saccharomyces Complex revealed by comparative genomics.</title>
        <authorList>
            <person name="Mo W."/>
            <person name="Lu W."/>
            <person name="Yang X."/>
            <person name="Qi J."/>
            <person name="Lv H."/>
        </authorList>
    </citation>
    <scope>NUCLEOTIDE SEQUENCE [LARGE SCALE GENOMIC DNA]</scope>
    <source>
        <strain evidence="2 3">FIM1</strain>
    </source>
</reference>
<sequence>MHEVPSSPLTECSGRNSDFDSLEQEYNDRVGSNITDDILEDRKQKHHAFKQPLSSSSPIKENLRERRRDRLRELAREKKTNSYRSDIEQFIMRQEYLRHLQEMEKEAEKHVISLDEIDRLIDEDLDPVLDKKPSVSIEEKPSNQRSDKEKELEDDDDSDLIRLIEIQQEYEFLMKQEQQELEETLSSFTL</sequence>
<feature type="compositionally biased region" description="Polar residues" evidence="1">
    <location>
        <begin position="7"/>
        <end position="16"/>
    </location>
</feature>
<proteinExistence type="predicted"/>
<organism evidence="2 3">
    <name type="scientific">Kluyveromyces marxianus</name>
    <name type="common">Yeast</name>
    <name type="synonym">Candida kefyr</name>
    <dbReference type="NCBI Taxonomy" id="4911"/>
    <lineage>
        <taxon>Eukaryota</taxon>
        <taxon>Fungi</taxon>
        <taxon>Dikarya</taxon>
        <taxon>Ascomycota</taxon>
        <taxon>Saccharomycotina</taxon>
        <taxon>Saccharomycetes</taxon>
        <taxon>Saccharomycetales</taxon>
        <taxon>Saccharomycetaceae</taxon>
        <taxon>Kluyveromyces</taxon>
    </lineage>
</organism>
<gene>
    <name evidence="2" type="ORF">FIM1_5151</name>
</gene>
<reference evidence="2 3" key="2">
    <citation type="submission" date="2019-11" db="EMBL/GenBank/DDBJ databases">
        <authorList>
            <person name="Lu H."/>
        </authorList>
    </citation>
    <scope>NUCLEOTIDE SEQUENCE [LARGE SCALE GENOMIC DNA]</scope>
    <source>
        <strain evidence="2 3">FIM1</strain>
    </source>
</reference>
<name>A0ABX6F0Q1_KLUMA</name>
<feature type="region of interest" description="Disordered" evidence="1">
    <location>
        <begin position="133"/>
        <end position="158"/>
    </location>
</feature>
<keyword evidence="3" id="KW-1185">Reference proteome</keyword>
<evidence type="ECO:0000313" key="2">
    <source>
        <dbReference type="EMBL" id="QGN17942.1"/>
    </source>
</evidence>